<protein>
    <submittedName>
        <fullName evidence="1">GNAT family N-acetyltransferase</fullName>
    </submittedName>
</protein>
<dbReference type="Gene3D" id="3.40.630.30">
    <property type="match status" value="1"/>
</dbReference>
<comment type="caution">
    <text evidence="1">The sequence shown here is derived from an EMBL/GenBank/DDBJ whole genome shotgun (WGS) entry which is preliminary data.</text>
</comment>
<proteinExistence type="predicted"/>
<evidence type="ECO:0000313" key="2">
    <source>
        <dbReference type="Proteomes" id="UP001248134"/>
    </source>
</evidence>
<organism evidence="1 2">
    <name type="scientific">Bacillus pseudomycoides</name>
    <dbReference type="NCBI Taxonomy" id="64104"/>
    <lineage>
        <taxon>Bacteria</taxon>
        <taxon>Bacillati</taxon>
        <taxon>Bacillota</taxon>
        <taxon>Bacilli</taxon>
        <taxon>Bacillales</taxon>
        <taxon>Bacillaceae</taxon>
        <taxon>Bacillus</taxon>
        <taxon>Bacillus cereus group</taxon>
    </lineage>
</organism>
<dbReference type="InterPro" id="IPR016181">
    <property type="entry name" value="Acyl_CoA_acyltransferase"/>
</dbReference>
<gene>
    <name evidence="1" type="ORF">FOS08_16175</name>
</gene>
<dbReference type="AlphaFoldDB" id="A0AAJ1Z161"/>
<sequence length="233" mass="26425">MNKGVNDTLLSNFELMSIQTEVLFSHNQFGKITSINEPESTVAPRFFLGHTKDGTIRRYRFDLPNVLTNEIEELFTNHPNHIDLAKIMHILSGEQPIHKIWIGPAFVFPNKLDNPIRAIKITETNKELLQYSFPNLLHQLKWRQPCFAILENEMIVSICCSARSITIAAEASVETLVSFQGKGYGYNVVAAWAKAVQDEGRIPLYSTSWDNFASQAVAKKLKLINYGTDIHFS</sequence>
<dbReference type="Proteomes" id="UP001248134">
    <property type="component" value="Unassembled WGS sequence"/>
</dbReference>
<reference evidence="1" key="1">
    <citation type="submission" date="2019-07" db="EMBL/GenBank/DDBJ databases">
        <title>Phylogenomic Reclassification of ATCC Bacillus Strains and Various Taxa within the Genus Bacillus.</title>
        <authorList>
            <person name="Riojas M.A."/>
            <person name="Frank A.M."/>
            <person name="Fenn S.L."/>
            <person name="King S.P."/>
            <person name="Brower S.M."/>
            <person name="Hazbon M.H."/>
        </authorList>
    </citation>
    <scope>NUCLEOTIDE SEQUENCE</scope>
    <source>
        <strain evidence="1">NR-12239</strain>
    </source>
</reference>
<dbReference type="RefSeq" id="WP_003207362.1">
    <property type="nucleotide sequence ID" value="NZ_CM000744.1"/>
</dbReference>
<dbReference type="InterPro" id="IPR027365">
    <property type="entry name" value="GNAT_acetyltra_YdfB-like"/>
</dbReference>
<dbReference type="EMBL" id="VLYX01000016">
    <property type="protein sequence ID" value="MDR4327410.1"/>
    <property type="molecule type" value="Genomic_DNA"/>
</dbReference>
<evidence type="ECO:0000313" key="1">
    <source>
        <dbReference type="EMBL" id="MDR4327410.1"/>
    </source>
</evidence>
<dbReference type="Pfam" id="PF12746">
    <property type="entry name" value="GNAT_acetyltran"/>
    <property type="match status" value="1"/>
</dbReference>
<accession>A0AAJ1Z161</accession>
<name>A0AAJ1Z161_9BACI</name>
<dbReference type="SUPFAM" id="SSF55729">
    <property type="entry name" value="Acyl-CoA N-acyltransferases (Nat)"/>
    <property type="match status" value="1"/>
</dbReference>